<dbReference type="InterPro" id="IPR023298">
    <property type="entry name" value="ATPase_P-typ_TM_dom_sf"/>
</dbReference>
<evidence type="ECO:0000313" key="2">
    <source>
        <dbReference type="EMBL" id="VBB32930.1"/>
    </source>
</evidence>
<reference evidence="2 3" key="1">
    <citation type="submission" date="2018-08" db="EMBL/GenBank/DDBJ databases">
        <authorList>
            <person name="Laetsch R D."/>
            <person name="Stevens L."/>
            <person name="Kumar S."/>
            <person name="Blaxter L. M."/>
        </authorList>
    </citation>
    <scope>NUCLEOTIDE SEQUENCE [LARGE SCALE GENOMIC DNA]</scope>
</reference>
<dbReference type="OrthoDB" id="3352408at2759"/>
<organism evidence="2 3">
    <name type="scientific">Acanthocheilonema viteae</name>
    <name type="common">Filarial nematode worm</name>
    <name type="synonym">Dipetalonema viteae</name>
    <dbReference type="NCBI Taxonomy" id="6277"/>
    <lineage>
        <taxon>Eukaryota</taxon>
        <taxon>Metazoa</taxon>
        <taxon>Ecdysozoa</taxon>
        <taxon>Nematoda</taxon>
        <taxon>Chromadorea</taxon>
        <taxon>Rhabditida</taxon>
        <taxon>Spirurina</taxon>
        <taxon>Spiruromorpha</taxon>
        <taxon>Filarioidea</taxon>
        <taxon>Onchocercidae</taxon>
        <taxon>Acanthocheilonema</taxon>
    </lineage>
</organism>
<gene>
    <name evidence="2" type="ORF">NAV_LOCUS7721</name>
</gene>
<dbReference type="EMBL" id="UPTC01002026">
    <property type="protein sequence ID" value="VBB32930.1"/>
    <property type="molecule type" value="Genomic_DNA"/>
</dbReference>
<dbReference type="AlphaFoldDB" id="A0A498SM19"/>
<keyword evidence="3" id="KW-1185">Reference proteome</keyword>
<evidence type="ECO:0000313" key="3">
    <source>
        <dbReference type="Proteomes" id="UP000276991"/>
    </source>
</evidence>
<dbReference type="Proteomes" id="UP000276991">
    <property type="component" value="Unassembled WGS sequence"/>
</dbReference>
<evidence type="ECO:0000259" key="1">
    <source>
        <dbReference type="Pfam" id="PF00690"/>
    </source>
</evidence>
<dbReference type="InterPro" id="IPR004014">
    <property type="entry name" value="ATPase_P-typ_cation-transptr_N"/>
</dbReference>
<dbReference type="STRING" id="6277.A0A498SM19"/>
<accession>A0A498SM19</accession>
<dbReference type="SUPFAM" id="SSF81665">
    <property type="entry name" value="Calcium ATPase, transmembrane domain M"/>
    <property type="match status" value="1"/>
</dbReference>
<feature type="domain" description="Cation-transporting P-type ATPase N-terminal" evidence="1">
    <location>
        <begin position="24"/>
        <end position="93"/>
    </location>
</feature>
<sequence length="95" mass="11326">MKPKNRNNREEECRNNLVESFVEHHLTVEQIKDIYIDSNINSQYPERSDGLNSIEARKRLRDGGANIIECPRKINNVKLFLRQFLYRLWLLLLGK</sequence>
<dbReference type="Pfam" id="PF00690">
    <property type="entry name" value="Cation_ATPase_N"/>
    <property type="match status" value="1"/>
</dbReference>
<proteinExistence type="predicted"/>
<protein>
    <recommendedName>
        <fullName evidence="1">Cation-transporting P-type ATPase N-terminal domain-containing protein</fullName>
    </recommendedName>
</protein>
<name>A0A498SM19_ACAVI</name>